<dbReference type="InterPro" id="IPR029063">
    <property type="entry name" value="SAM-dependent_MTases_sf"/>
</dbReference>
<feature type="compositionally biased region" description="Polar residues" evidence="1">
    <location>
        <begin position="1"/>
        <end position="10"/>
    </location>
</feature>
<reference evidence="2 5" key="4">
    <citation type="submission" date="2019-12" db="EMBL/GenBank/DDBJ databases">
        <title>Multi-Generational Helicobacter saguini Isolates.</title>
        <authorList>
            <person name="Mannion A."/>
            <person name="Shen Z."/>
            <person name="Fox J.G."/>
        </authorList>
    </citation>
    <scope>NUCLEOTIDE SEQUENCE [LARGE SCALE GENOMIC DNA]</scope>
    <source>
        <strain evidence="2">16-048</strain>
        <strain evidence="5">16-048 (F4)</strain>
    </source>
</reference>
<reference evidence="3" key="3">
    <citation type="submission" date="2018-04" db="EMBL/GenBank/DDBJ databases">
        <authorList>
            <person name="Sheh A."/>
            <person name="Shen Z."/>
            <person name="Mannion A.J."/>
            <person name="Fox J.G."/>
        </authorList>
    </citation>
    <scope>NUCLEOTIDE SEQUENCE</scope>
    <source>
        <strain evidence="3">MIT 97-6194</strain>
    </source>
</reference>
<dbReference type="GO" id="GO:0032259">
    <property type="term" value="P:methylation"/>
    <property type="evidence" value="ECO:0007669"/>
    <property type="project" value="UniProtKB-KW"/>
</dbReference>
<sequence length="239" mass="27046">MESKSQTTAQEKTDSIESTMDVLNKSEVLDNKTDSIESKILSPTHHPTNEKDSMESKSQTPTHRTIKKDYAVAEVGVYRGDFARVINESFKENRFYLFDTFEGFSVNDMQSSRDGVMRANLGVKHFANTSVELVLGKMPFPQNCVIKKGWFPSSASDLDSKEKFCFVNLDCDLYEPILAGLKFFYPRMCKGGIILVHEYFSNGYVGVKKAVDEFFIESKLPTFHKFPIGDNLSIAILKT</sequence>
<evidence type="ECO:0000313" key="4">
    <source>
        <dbReference type="Proteomes" id="UP000029714"/>
    </source>
</evidence>
<dbReference type="GO" id="GO:0008168">
    <property type="term" value="F:methyltransferase activity"/>
    <property type="evidence" value="ECO:0007669"/>
    <property type="project" value="UniProtKB-KW"/>
</dbReference>
<protein>
    <submittedName>
        <fullName evidence="3">Class I SAM-dependent methyltransferase</fullName>
    </submittedName>
</protein>
<reference evidence="3 4" key="1">
    <citation type="journal article" date="2014" name="Genome Announc.">
        <title>Draft genome sequences of eight enterohepatic helicobacter species isolated from both laboratory and wild rodents.</title>
        <authorList>
            <person name="Sheh A."/>
            <person name="Shen Z."/>
            <person name="Fox J.G."/>
        </authorList>
    </citation>
    <scope>NUCLEOTIDE SEQUENCE [LARGE SCALE GENOMIC DNA]</scope>
    <source>
        <strain evidence="3 4">MIT 97-6194</strain>
    </source>
</reference>
<dbReference type="Proteomes" id="UP000477070">
    <property type="component" value="Unassembled WGS sequence"/>
</dbReference>
<name>A0A347W703_9HELI</name>
<keyword evidence="3" id="KW-0489">Methyltransferase</keyword>
<evidence type="ECO:0000313" key="2">
    <source>
        <dbReference type="EMBL" id="MWV69072.1"/>
    </source>
</evidence>
<dbReference type="Proteomes" id="UP000029714">
    <property type="component" value="Unassembled WGS sequence"/>
</dbReference>
<dbReference type="InterPro" id="IPR008884">
    <property type="entry name" value="TylF_MeTrfase"/>
</dbReference>
<gene>
    <name evidence="2" type="ORF">DCO61_03305</name>
    <name evidence="3" type="ORF">LS64_007565</name>
</gene>
<dbReference type="AlphaFoldDB" id="A0A347W703"/>
<dbReference type="EMBL" id="QBIU01000001">
    <property type="protein sequence ID" value="MWV69072.1"/>
    <property type="molecule type" value="Genomic_DNA"/>
</dbReference>
<accession>A0A347W703</accession>
<reference evidence="3 4" key="2">
    <citation type="journal article" date="2016" name="Infect. Immun.">
        <title>Helicobacter saguini, a Novel Helicobacter Isolated from Cotton-Top Tamarins with Ulcerative Colitis, Has Proinflammatory Properties and Induces Typhlocolitis and Dysplasia in Gnotobiotic IL-10-/- Mice.</title>
        <authorList>
            <person name="Shen Z."/>
            <person name="Mannion A."/>
            <person name="Whary M.T."/>
            <person name="Muthupalani S."/>
            <person name="Sheh A."/>
            <person name="Feng Y."/>
            <person name="Gong G."/>
            <person name="Vandamme P."/>
            <person name="Holcombe H.R."/>
            <person name="Paster B.J."/>
            <person name="Fox J.G."/>
        </authorList>
    </citation>
    <scope>NUCLEOTIDE SEQUENCE [LARGE SCALE GENOMIC DNA]</scope>
    <source>
        <strain evidence="3 4">MIT 97-6194</strain>
    </source>
</reference>
<dbReference type="EMBL" id="JRMP02000011">
    <property type="protein sequence ID" value="TLD94046.1"/>
    <property type="molecule type" value="Genomic_DNA"/>
</dbReference>
<comment type="caution">
    <text evidence="3">The sequence shown here is derived from an EMBL/GenBank/DDBJ whole genome shotgun (WGS) entry which is preliminary data.</text>
</comment>
<evidence type="ECO:0000313" key="3">
    <source>
        <dbReference type="EMBL" id="TLD94046.1"/>
    </source>
</evidence>
<organism evidence="3 4">
    <name type="scientific">Helicobacter saguini</name>
    <dbReference type="NCBI Taxonomy" id="1548018"/>
    <lineage>
        <taxon>Bacteria</taxon>
        <taxon>Pseudomonadati</taxon>
        <taxon>Campylobacterota</taxon>
        <taxon>Epsilonproteobacteria</taxon>
        <taxon>Campylobacterales</taxon>
        <taxon>Helicobacteraceae</taxon>
        <taxon>Helicobacter</taxon>
    </lineage>
</organism>
<dbReference type="PANTHER" id="PTHR40036:SF1">
    <property type="entry name" value="MACROCIN O-METHYLTRANSFERASE"/>
    <property type="match status" value="1"/>
</dbReference>
<feature type="region of interest" description="Disordered" evidence="1">
    <location>
        <begin position="1"/>
        <end position="65"/>
    </location>
</feature>
<keyword evidence="3" id="KW-0808">Transferase</keyword>
<evidence type="ECO:0000256" key="1">
    <source>
        <dbReference type="SAM" id="MobiDB-lite"/>
    </source>
</evidence>
<dbReference type="Gene3D" id="3.40.50.150">
    <property type="entry name" value="Vaccinia Virus protein VP39"/>
    <property type="match status" value="1"/>
</dbReference>
<dbReference type="PANTHER" id="PTHR40036">
    <property type="entry name" value="MACROCIN O-METHYLTRANSFERASE"/>
    <property type="match status" value="1"/>
</dbReference>
<dbReference type="Pfam" id="PF05711">
    <property type="entry name" value="TylF"/>
    <property type="match status" value="1"/>
</dbReference>
<proteinExistence type="predicted"/>
<dbReference type="OrthoDB" id="9799872at2"/>
<keyword evidence="4" id="KW-1185">Reference proteome</keyword>
<evidence type="ECO:0000313" key="5">
    <source>
        <dbReference type="Proteomes" id="UP000477070"/>
    </source>
</evidence>
<feature type="compositionally biased region" description="Basic and acidic residues" evidence="1">
    <location>
        <begin position="27"/>
        <end position="37"/>
    </location>
</feature>